<dbReference type="InterPro" id="IPR032285">
    <property type="entry name" value="Metallophos_N"/>
</dbReference>
<accession>A0A931DBZ3</accession>
<dbReference type="Pfam" id="PF00149">
    <property type="entry name" value="Metallophos"/>
    <property type="match status" value="1"/>
</dbReference>
<organism evidence="5 6">
    <name type="scientific">Zhihengliuella flava</name>
    <dbReference type="NCBI Taxonomy" id="1285193"/>
    <lineage>
        <taxon>Bacteria</taxon>
        <taxon>Bacillati</taxon>
        <taxon>Actinomycetota</taxon>
        <taxon>Actinomycetes</taxon>
        <taxon>Micrococcales</taxon>
        <taxon>Micrococcaceae</taxon>
        <taxon>Zhihengliuella</taxon>
    </lineage>
</organism>
<keyword evidence="6" id="KW-1185">Reference proteome</keyword>
<feature type="domain" description="Calcineurin-like phosphoesterase" evidence="2">
    <location>
        <begin position="201"/>
        <end position="385"/>
    </location>
</feature>
<reference evidence="5" key="1">
    <citation type="submission" date="2020-11" db="EMBL/GenBank/DDBJ databases">
        <title>Sequencing the genomes of 1000 actinobacteria strains.</title>
        <authorList>
            <person name="Klenk H.-P."/>
        </authorList>
    </citation>
    <scope>NUCLEOTIDE SEQUENCE</scope>
    <source>
        <strain evidence="5">DSM 26152</strain>
    </source>
</reference>
<feature type="domain" description="Calcineurin-like phosphoesterase N-terminal" evidence="4">
    <location>
        <begin position="97"/>
        <end position="167"/>
    </location>
</feature>
<evidence type="ECO:0000313" key="5">
    <source>
        <dbReference type="EMBL" id="MBG6084068.1"/>
    </source>
</evidence>
<feature type="domain" description="Calcineurin-like phosphoesterase C-terminal" evidence="3">
    <location>
        <begin position="415"/>
        <end position="605"/>
    </location>
</feature>
<comment type="caution">
    <text evidence="5">The sequence shown here is derived from an EMBL/GenBank/DDBJ whole genome shotgun (WGS) entry which is preliminary data.</text>
</comment>
<feature type="signal peptide" evidence="1">
    <location>
        <begin position="1"/>
        <end position="39"/>
    </location>
</feature>
<dbReference type="InterPro" id="IPR004843">
    <property type="entry name" value="Calcineurin-like_PHP"/>
</dbReference>
<dbReference type="EMBL" id="JADOTZ010000001">
    <property type="protein sequence ID" value="MBG6084068.1"/>
    <property type="molecule type" value="Genomic_DNA"/>
</dbReference>
<feature type="chain" id="PRO_5037434692" evidence="1">
    <location>
        <begin position="40"/>
        <end position="615"/>
    </location>
</feature>
<dbReference type="SUPFAM" id="SSF56300">
    <property type="entry name" value="Metallo-dependent phosphatases"/>
    <property type="match status" value="1"/>
</dbReference>
<evidence type="ECO:0000259" key="3">
    <source>
        <dbReference type="Pfam" id="PF16370"/>
    </source>
</evidence>
<dbReference type="AlphaFoldDB" id="A0A931DBZ3"/>
<proteinExistence type="predicted"/>
<dbReference type="GO" id="GO:0005975">
    <property type="term" value="P:carbohydrate metabolic process"/>
    <property type="evidence" value="ECO:0007669"/>
    <property type="project" value="UniProtKB-ARBA"/>
</dbReference>
<dbReference type="InterPro" id="IPR051918">
    <property type="entry name" value="STPP_CPPED1"/>
</dbReference>
<evidence type="ECO:0000259" key="4">
    <source>
        <dbReference type="Pfam" id="PF16371"/>
    </source>
</evidence>
<dbReference type="RefSeq" id="WP_331271435.1">
    <property type="nucleotide sequence ID" value="NZ_JADOTZ010000001.1"/>
</dbReference>
<gene>
    <name evidence="5" type="ORF">IW252_000835</name>
</gene>
<dbReference type="InterPro" id="IPR013783">
    <property type="entry name" value="Ig-like_fold"/>
</dbReference>
<dbReference type="Pfam" id="PF16371">
    <property type="entry name" value="MetallophosN"/>
    <property type="match status" value="1"/>
</dbReference>
<evidence type="ECO:0000256" key="1">
    <source>
        <dbReference type="SAM" id="SignalP"/>
    </source>
</evidence>
<evidence type="ECO:0000313" key="6">
    <source>
        <dbReference type="Proteomes" id="UP000625033"/>
    </source>
</evidence>
<dbReference type="Pfam" id="PF16370">
    <property type="entry name" value="MetallophosC"/>
    <property type="match status" value="1"/>
</dbReference>
<dbReference type="Proteomes" id="UP000625033">
    <property type="component" value="Unassembled WGS sequence"/>
</dbReference>
<name>A0A931DBZ3_9MICC</name>
<sequence length="615" mass="65953">MQNFISTQKRGVARWGRGAGAALTAAAGLTVLAATGAFAGPSGQGSVQGQAPSHAQGDWAETAFRGHVDVAEGAAADAETLTGVVFDDRNHNSTQDRGERGIKGVKVSNGREVVTTDAHGAYELPAYENMTAFVTQPSGWQVPVDEDNVAQFHYNHLPEGTPEDLDFGGIAPTGALPEAVNFPLVKARATGGKQQSCVIGGDIQTYTEQEVEFAREGAFTDLAARTDYTGCGALFIGDVVGDDLSLYGKTRELAGMLNGPARFLPGNHDLDFDAVSNEHSFDTFREQLAPEYYSYDVGNAHVIALNTVDYQAGSSYNGALDERQLEWLRNDLANTPEDKLVVLGAHIPLLDFADSSASRHQVDQVAEIFEMLEGREAVALGGHTHSIENMRAGDSLAGWNELFGVKELPFTHITAGAISGDWFSGADTGNGYPEAIQRDGGRPGVLTLDIKDTDVVERFTVRGEDDDFQMALGLNTPTYRDWYAANLDNAGQAEEFAAPATVTGDDLAGTTWLTTNFWMGSTGSTVEVELNGETTEAVRTQPMQGEDVHVGAEYSDPVAVQEQLVHGGSLADRTMHLWRFELPEDLAAGEHTATVTATDVHGREFTEDITFTIAR</sequence>
<dbReference type="GO" id="GO:0016787">
    <property type="term" value="F:hydrolase activity"/>
    <property type="evidence" value="ECO:0007669"/>
    <property type="project" value="InterPro"/>
</dbReference>
<evidence type="ECO:0000259" key="2">
    <source>
        <dbReference type="Pfam" id="PF00149"/>
    </source>
</evidence>
<dbReference type="Gene3D" id="3.60.21.10">
    <property type="match status" value="1"/>
</dbReference>
<dbReference type="InterPro" id="IPR032288">
    <property type="entry name" value="Metallophos_C"/>
</dbReference>
<dbReference type="PANTHER" id="PTHR43143:SF6">
    <property type="entry name" value="BLL3016 PROTEIN"/>
    <property type="match status" value="1"/>
</dbReference>
<dbReference type="InterPro" id="IPR029052">
    <property type="entry name" value="Metallo-depent_PP-like"/>
</dbReference>
<keyword evidence="1" id="KW-0732">Signal</keyword>
<dbReference type="PANTHER" id="PTHR43143">
    <property type="entry name" value="METALLOPHOSPHOESTERASE, CALCINEURIN SUPERFAMILY"/>
    <property type="match status" value="1"/>
</dbReference>
<protein>
    <submittedName>
        <fullName evidence="5">3',5'-cyclic AMP phosphodiesterase CpdA</fullName>
    </submittedName>
</protein>
<dbReference type="Gene3D" id="2.60.40.10">
    <property type="entry name" value="Immunoglobulins"/>
    <property type="match status" value="2"/>
</dbReference>